<dbReference type="EMBL" id="JACBYE010000057">
    <property type="protein sequence ID" value="NYS95142.1"/>
    <property type="molecule type" value="Genomic_DNA"/>
</dbReference>
<sequence>MLLAFGEHVRSGTTLDETSLSRVDRALGRLRGGCFDRAAVDVLTEESVRWVLRNPDRVPLPTPEYRR</sequence>
<comment type="caution">
    <text evidence="1">The sequence shown here is derived from an EMBL/GenBank/DDBJ whole genome shotgun (WGS) entry which is preliminary data.</text>
</comment>
<keyword evidence="2" id="KW-1185">Reference proteome</keyword>
<dbReference type="Proteomes" id="UP000561011">
    <property type="component" value="Unassembled WGS sequence"/>
</dbReference>
<organism evidence="1 2">
    <name type="scientific">Sanguibacter inulinus</name>
    <dbReference type="NCBI Taxonomy" id="60922"/>
    <lineage>
        <taxon>Bacteria</taxon>
        <taxon>Bacillati</taxon>
        <taxon>Actinomycetota</taxon>
        <taxon>Actinomycetes</taxon>
        <taxon>Micrococcales</taxon>
        <taxon>Sanguibacteraceae</taxon>
        <taxon>Sanguibacter</taxon>
    </lineage>
</organism>
<reference evidence="1 2" key="1">
    <citation type="submission" date="2020-07" db="EMBL/GenBank/DDBJ databases">
        <title>MOT database genomes.</title>
        <authorList>
            <person name="Joseph S."/>
            <person name="Aduse-Opoku J."/>
            <person name="Hashim A."/>
            <person name="Wade W."/>
            <person name="Curtis M."/>
        </authorList>
    </citation>
    <scope>NUCLEOTIDE SEQUENCE [LARGE SCALE GENOMIC DNA]</scope>
    <source>
        <strain evidence="1 2">DSM 100099</strain>
    </source>
</reference>
<dbReference type="AlphaFoldDB" id="A0A853EZY4"/>
<name>A0A853EZY4_9MICO</name>
<proteinExistence type="predicted"/>
<dbReference type="RefSeq" id="WP_179914356.1">
    <property type="nucleotide sequence ID" value="NZ_JACBYE010000057.1"/>
</dbReference>
<accession>A0A853EZY4</accession>
<evidence type="ECO:0000313" key="2">
    <source>
        <dbReference type="Proteomes" id="UP000561011"/>
    </source>
</evidence>
<protein>
    <submittedName>
        <fullName evidence="1">Uncharacterized protein</fullName>
    </submittedName>
</protein>
<evidence type="ECO:0000313" key="1">
    <source>
        <dbReference type="EMBL" id="NYS95142.1"/>
    </source>
</evidence>
<gene>
    <name evidence="1" type="ORF">HZZ10_16620</name>
</gene>